<dbReference type="InterPro" id="IPR029068">
    <property type="entry name" value="Glyas_Bleomycin-R_OHBP_Dase"/>
</dbReference>
<gene>
    <name evidence="2" type="ORF">UFOPK3773_00695</name>
</gene>
<feature type="compositionally biased region" description="Basic and acidic residues" evidence="1">
    <location>
        <begin position="67"/>
        <end position="77"/>
    </location>
</feature>
<evidence type="ECO:0000256" key="1">
    <source>
        <dbReference type="SAM" id="MobiDB-lite"/>
    </source>
</evidence>
<name>A0A6J7J7K9_9ZZZZ</name>
<proteinExistence type="predicted"/>
<dbReference type="AlphaFoldDB" id="A0A6J7J7K9"/>
<feature type="region of interest" description="Disordered" evidence="1">
    <location>
        <begin position="66"/>
        <end position="96"/>
    </location>
</feature>
<dbReference type="Gene3D" id="3.10.180.10">
    <property type="entry name" value="2,3-Dihydroxybiphenyl 1,2-Dioxygenase, domain 1"/>
    <property type="match status" value="1"/>
</dbReference>
<dbReference type="SUPFAM" id="SSF54593">
    <property type="entry name" value="Glyoxalase/Bleomycin resistance protein/Dihydroxybiphenyl dioxygenase"/>
    <property type="match status" value="1"/>
</dbReference>
<reference evidence="2" key="1">
    <citation type="submission" date="2020-05" db="EMBL/GenBank/DDBJ databases">
        <authorList>
            <person name="Chiriac C."/>
            <person name="Salcher M."/>
            <person name="Ghai R."/>
            <person name="Kavagutti S V."/>
        </authorList>
    </citation>
    <scope>NUCLEOTIDE SEQUENCE</scope>
</reference>
<organism evidence="2">
    <name type="scientific">freshwater metagenome</name>
    <dbReference type="NCBI Taxonomy" id="449393"/>
    <lineage>
        <taxon>unclassified sequences</taxon>
        <taxon>metagenomes</taxon>
        <taxon>ecological metagenomes</taxon>
    </lineage>
</organism>
<sequence>MRGIDEYMRGNGRMIRAGHTLLWGPGRHGAGDNTFSYFNDVSGNVIEYTTELDLIVDEDAWQPRAWESTREQSDRRGTANNITEHLIPGVWQSSPI</sequence>
<protein>
    <submittedName>
        <fullName evidence="2">Unannotated protein</fullName>
    </submittedName>
</protein>
<evidence type="ECO:0000313" key="2">
    <source>
        <dbReference type="EMBL" id="CAB4938432.1"/>
    </source>
</evidence>
<dbReference type="EMBL" id="CAFBNF010000055">
    <property type="protein sequence ID" value="CAB4938432.1"/>
    <property type="molecule type" value="Genomic_DNA"/>
</dbReference>
<accession>A0A6J7J7K9</accession>